<feature type="compositionally biased region" description="Polar residues" evidence="1">
    <location>
        <begin position="21"/>
        <end position="53"/>
    </location>
</feature>
<accession>A0A9P6APS2</accession>
<comment type="caution">
    <text evidence="2">The sequence shown here is derived from an EMBL/GenBank/DDBJ whole genome shotgun (WGS) entry which is preliminary data.</text>
</comment>
<sequence>MYSICEPIRPLFTFPHWRQPVSTPDCETSSYTVDSTYPGGKTSSETAIVQPSVSPMHPGTPPHSPPSPTVS</sequence>
<name>A0A9P6APS2_9AGAM</name>
<feature type="compositionally biased region" description="Pro residues" evidence="1">
    <location>
        <begin position="58"/>
        <end position="71"/>
    </location>
</feature>
<organism evidence="2 3">
    <name type="scientific">Hydnum rufescens UP504</name>
    <dbReference type="NCBI Taxonomy" id="1448309"/>
    <lineage>
        <taxon>Eukaryota</taxon>
        <taxon>Fungi</taxon>
        <taxon>Dikarya</taxon>
        <taxon>Basidiomycota</taxon>
        <taxon>Agaricomycotina</taxon>
        <taxon>Agaricomycetes</taxon>
        <taxon>Cantharellales</taxon>
        <taxon>Hydnaceae</taxon>
        <taxon>Hydnum</taxon>
    </lineage>
</organism>
<proteinExistence type="predicted"/>
<dbReference type="AlphaFoldDB" id="A0A9P6APS2"/>
<gene>
    <name evidence="2" type="ORF">BS47DRAFT_1349217</name>
</gene>
<evidence type="ECO:0000256" key="1">
    <source>
        <dbReference type="SAM" id="MobiDB-lite"/>
    </source>
</evidence>
<evidence type="ECO:0000313" key="3">
    <source>
        <dbReference type="Proteomes" id="UP000886523"/>
    </source>
</evidence>
<keyword evidence="3" id="KW-1185">Reference proteome</keyword>
<reference evidence="2" key="1">
    <citation type="journal article" date="2020" name="Nat. Commun.">
        <title>Large-scale genome sequencing of mycorrhizal fungi provides insights into the early evolution of symbiotic traits.</title>
        <authorList>
            <person name="Miyauchi S."/>
            <person name="Kiss E."/>
            <person name="Kuo A."/>
            <person name="Drula E."/>
            <person name="Kohler A."/>
            <person name="Sanchez-Garcia M."/>
            <person name="Morin E."/>
            <person name="Andreopoulos B."/>
            <person name="Barry K.W."/>
            <person name="Bonito G."/>
            <person name="Buee M."/>
            <person name="Carver A."/>
            <person name="Chen C."/>
            <person name="Cichocki N."/>
            <person name="Clum A."/>
            <person name="Culley D."/>
            <person name="Crous P.W."/>
            <person name="Fauchery L."/>
            <person name="Girlanda M."/>
            <person name="Hayes R.D."/>
            <person name="Keri Z."/>
            <person name="LaButti K."/>
            <person name="Lipzen A."/>
            <person name="Lombard V."/>
            <person name="Magnuson J."/>
            <person name="Maillard F."/>
            <person name="Murat C."/>
            <person name="Nolan M."/>
            <person name="Ohm R.A."/>
            <person name="Pangilinan J."/>
            <person name="Pereira M.F."/>
            <person name="Perotto S."/>
            <person name="Peter M."/>
            <person name="Pfister S."/>
            <person name="Riley R."/>
            <person name="Sitrit Y."/>
            <person name="Stielow J.B."/>
            <person name="Szollosi G."/>
            <person name="Zifcakova L."/>
            <person name="Stursova M."/>
            <person name="Spatafora J.W."/>
            <person name="Tedersoo L."/>
            <person name="Vaario L.M."/>
            <person name="Yamada A."/>
            <person name="Yan M."/>
            <person name="Wang P."/>
            <person name="Xu J."/>
            <person name="Bruns T."/>
            <person name="Baldrian P."/>
            <person name="Vilgalys R."/>
            <person name="Dunand C."/>
            <person name="Henrissat B."/>
            <person name="Grigoriev I.V."/>
            <person name="Hibbett D."/>
            <person name="Nagy L.G."/>
            <person name="Martin F.M."/>
        </authorList>
    </citation>
    <scope>NUCLEOTIDE SEQUENCE</scope>
    <source>
        <strain evidence="2">UP504</strain>
    </source>
</reference>
<feature type="region of interest" description="Disordered" evidence="1">
    <location>
        <begin position="21"/>
        <end position="71"/>
    </location>
</feature>
<evidence type="ECO:0000313" key="2">
    <source>
        <dbReference type="EMBL" id="KAF9509432.1"/>
    </source>
</evidence>
<protein>
    <submittedName>
        <fullName evidence="2">Uncharacterized protein</fullName>
    </submittedName>
</protein>
<dbReference type="EMBL" id="MU129035">
    <property type="protein sequence ID" value="KAF9509432.1"/>
    <property type="molecule type" value="Genomic_DNA"/>
</dbReference>
<dbReference type="Proteomes" id="UP000886523">
    <property type="component" value="Unassembled WGS sequence"/>
</dbReference>